<dbReference type="PIRSF" id="PIRSF002756">
    <property type="entry name" value="PstS"/>
    <property type="match status" value="1"/>
</dbReference>
<dbReference type="GO" id="GO:0043190">
    <property type="term" value="C:ATP-binding cassette (ABC) transporter complex"/>
    <property type="evidence" value="ECO:0007669"/>
    <property type="project" value="InterPro"/>
</dbReference>
<feature type="signal peptide" evidence="7">
    <location>
        <begin position="1"/>
        <end position="29"/>
    </location>
</feature>
<dbReference type="Gene3D" id="3.40.190.10">
    <property type="entry name" value="Periplasmic binding protein-like II"/>
    <property type="match status" value="2"/>
</dbReference>
<dbReference type="SUPFAM" id="SSF53850">
    <property type="entry name" value="Periplasmic binding protein-like II"/>
    <property type="match status" value="1"/>
</dbReference>
<feature type="domain" description="PBP" evidence="8">
    <location>
        <begin position="45"/>
        <end position="337"/>
    </location>
</feature>
<evidence type="ECO:0000256" key="4">
    <source>
        <dbReference type="PIRNR" id="PIRNR002756"/>
    </source>
</evidence>
<feature type="region of interest" description="Disordered" evidence="6">
    <location>
        <begin position="171"/>
        <end position="191"/>
    </location>
</feature>
<feature type="binding site" evidence="5">
    <location>
        <position position="102"/>
    </location>
    <ligand>
        <name>phosphate</name>
        <dbReference type="ChEBI" id="CHEBI:43474"/>
    </ligand>
</feature>
<dbReference type="STRING" id="1122192.SAMN02745673_04492"/>
<evidence type="ECO:0000256" key="7">
    <source>
        <dbReference type="SAM" id="SignalP"/>
    </source>
</evidence>
<dbReference type="GO" id="GO:0042301">
    <property type="term" value="F:phosphate ion binding"/>
    <property type="evidence" value="ECO:0007669"/>
    <property type="project" value="InterPro"/>
</dbReference>
<dbReference type="InterPro" id="IPR005673">
    <property type="entry name" value="ABC_phos-bd_PstS"/>
</dbReference>
<dbReference type="InterPro" id="IPR050962">
    <property type="entry name" value="Phosphate-bind_PstS"/>
</dbReference>
<proteinExistence type="inferred from homology"/>
<evidence type="ECO:0000256" key="3">
    <source>
        <dbReference type="ARBA" id="ARBA00022592"/>
    </source>
</evidence>
<name>A0A1T4T4R6_9ACTN</name>
<feature type="compositionally biased region" description="Polar residues" evidence="6">
    <location>
        <begin position="182"/>
        <end position="191"/>
    </location>
</feature>
<feature type="chain" id="PRO_5039105421" description="Phosphate-binding protein" evidence="7">
    <location>
        <begin position="30"/>
        <end position="369"/>
    </location>
</feature>
<dbReference type="CDD" id="cd13565">
    <property type="entry name" value="PBP2_PstS"/>
    <property type="match status" value="1"/>
</dbReference>
<dbReference type="PANTHER" id="PTHR42996:SF1">
    <property type="entry name" value="PHOSPHATE-BINDING PROTEIN PSTS"/>
    <property type="match status" value="1"/>
</dbReference>
<gene>
    <name evidence="9" type="ORF">SAMN02745673_04492</name>
</gene>
<comment type="similarity">
    <text evidence="1 4">Belongs to the PstS family.</text>
</comment>
<evidence type="ECO:0000313" key="10">
    <source>
        <dbReference type="Proteomes" id="UP000190637"/>
    </source>
</evidence>
<sequence>MQASTYRRMSTIALAGAVALATGCGSDNAVRGTAPVPVPADLECLSGSISGAGSSAQENAMQVWIAGYQTACQDSLVFYDAIGSGGGRSQFIDGAVDFAGSDAALDPEETEEARARCHGSDPINIPAYVVPIAVVFHLEGVDSLDLTPQTIARIFGQEITHWDDPAIAETNPGVDLPHTPITPVSRSDESGTTENFTAYLAAAAGDAWPHEADGQWPIPAAEAGQGNSGVAQAVEGGNGTIGYVEASHVGHMSTVRVGVGGEFVELSPESAAAVVASSPEREGGPEHDHALELDYGTTEAGTYPIVLVSYEIACMEYADENEAAGVTAFLDYVISEEGQQAASDETGSAPLSEEMRTKLQESIDAIGVA</sequence>
<dbReference type="Proteomes" id="UP000190637">
    <property type="component" value="Unassembled WGS sequence"/>
</dbReference>
<evidence type="ECO:0000256" key="5">
    <source>
        <dbReference type="PIRSR" id="PIRSR002756-1"/>
    </source>
</evidence>
<protein>
    <recommendedName>
        <fullName evidence="4">Phosphate-binding protein</fullName>
    </recommendedName>
</protein>
<dbReference type="GO" id="GO:0035435">
    <property type="term" value="P:phosphate ion transmembrane transport"/>
    <property type="evidence" value="ECO:0007669"/>
    <property type="project" value="InterPro"/>
</dbReference>
<dbReference type="AlphaFoldDB" id="A0A1T4T4R6"/>
<evidence type="ECO:0000256" key="6">
    <source>
        <dbReference type="SAM" id="MobiDB-lite"/>
    </source>
</evidence>
<reference evidence="9 10" key="1">
    <citation type="submission" date="2017-02" db="EMBL/GenBank/DDBJ databases">
        <authorList>
            <person name="Peterson S.W."/>
        </authorList>
    </citation>
    <scope>NUCLEOTIDE SEQUENCE [LARGE SCALE GENOMIC DNA]</scope>
    <source>
        <strain evidence="9 10">DSM 45154</strain>
    </source>
</reference>
<keyword evidence="7" id="KW-0732">Signal</keyword>
<evidence type="ECO:0000256" key="2">
    <source>
        <dbReference type="ARBA" id="ARBA00022448"/>
    </source>
</evidence>
<evidence type="ECO:0000259" key="8">
    <source>
        <dbReference type="Pfam" id="PF12849"/>
    </source>
</evidence>
<dbReference type="Pfam" id="PF12849">
    <property type="entry name" value="PBP_like_2"/>
    <property type="match status" value="1"/>
</dbReference>
<organism evidence="9 10">
    <name type="scientific">Marinactinospora thermotolerans DSM 45154</name>
    <dbReference type="NCBI Taxonomy" id="1122192"/>
    <lineage>
        <taxon>Bacteria</taxon>
        <taxon>Bacillati</taxon>
        <taxon>Actinomycetota</taxon>
        <taxon>Actinomycetes</taxon>
        <taxon>Streptosporangiales</taxon>
        <taxon>Nocardiopsidaceae</taxon>
        <taxon>Marinactinospora</taxon>
    </lineage>
</organism>
<dbReference type="NCBIfam" id="TIGR00975">
    <property type="entry name" value="3a0107s03"/>
    <property type="match status" value="1"/>
</dbReference>
<dbReference type="PANTHER" id="PTHR42996">
    <property type="entry name" value="PHOSPHATE-BINDING PROTEIN PSTS"/>
    <property type="match status" value="1"/>
</dbReference>
<feature type="binding site" evidence="5">
    <location>
        <begin position="54"/>
        <end position="56"/>
    </location>
    <ligand>
        <name>phosphate</name>
        <dbReference type="ChEBI" id="CHEBI:43474"/>
    </ligand>
</feature>
<dbReference type="EMBL" id="FUWS01000014">
    <property type="protein sequence ID" value="SKA35387.1"/>
    <property type="molecule type" value="Genomic_DNA"/>
</dbReference>
<dbReference type="InterPro" id="IPR024370">
    <property type="entry name" value="PBP_domain"/>
</dbReference>
<keyword evidence="2 4" id="KW-0813">Transport</keyword>
<keyword evidence="10" id="KW-1185">Reference proteome</keyword>
<feature type="binding site" evidence="5">
    <location>
        <begin position="190"/>
        <end position="192"/>
    </location>
    <ligand>
        <name>phosphate</name>
        <dbReference type="ChEBI" id="CHEBI:43474"/>
    </ligand>
</feature>
<accession>A0A1T4T4R6</accession>
<feature type="binding site" evidence="5">
    <location>
        <position position="84"/>
    </location>
    <ligand>
        <name>phosphate</name>
        <dbReference type="ChEBI" id="CHEBI:43474"/>
    </ligand>
</feature>
<evidence type="ECO:0000256" key="1">
    <source>
        <dbReference type="ARBA" id="ARBA00008725"/>
    </source>
</evidence>
<dbReference type="PROSITE" id="PS51257">
    <property type="entry name" value="PROKAR_LIPOPROTEIN"/>
    <property type="match status" value="1"/>
</dbReference>
<keyword evidence="3 4" id="KW-0592">Phosphate transport</keyword>
<evidence type="ECO:0000313" key="9">
    <source>
        <dbReference type="EMBL" id="SKA35387.1"/>
    </source>
</evidence>